<dbReference type="Proteomes" id="UP001348817">
    <property type="component" value="Plasmid pFA1"/>
</dbReference>
<evidence type="ECO:0000313" key="1">
    <source>
        <dbReference type="EMBL" id="BDD11729.1"/>
    </source>
</evidence>
<proteinExistence type="predicted"/>
<protein>
    <recommendedName>
        <fullName evidence="3">DUF5689 domain-containing protein</fullName>
    </recommendedName>
</protein>
<dbReference type="KEGG" id="fax:FUAX_41610"/>
<keyword evidence="2" id="KW-1185">Reference proteome</keyword>
<dbReference type="AlphaFoldDB" id="A0AAU9CHT9"/>
<evidence type="ECO:0000313" key="2">
    <source>
        <dbReference type="Proteomes" id="UP001348817"/>
    </source>
</evidence>
<organism evidence="1 2">
    <name type="scientific">Fulvitalea axinellae</name>
    <dbReference type="NCBI Taxonomy" id="1182444"/>
    <lineage>
        <taxon>Bacteria</taxon>
        <taxon>Pseudomonadati</taxon>
        <taxon>Bacteroidota</taxon>
        <taxon>Cytophagia</taxon>
        <taxon>Cytophagales</taxon>
        <taxon>Persicobacteraceae</taxon>
        <taxon>Fulvitalea</taxon>
    </lineage>
</organism>
<sequence>MMTMKMIQPIGRFMATLGMGAILLSCNNDNEVPDSPDNPVKPTFDTLVEHISGDEQTTPTTESIQKIDWKCVAWNSSTYENKTQTITRNDFDESLNEADKLKIYRIEDGKFIVSAPKTDSQARSSESRSFDYKFTNGTLTIEGATMQVRTENGSLILYYDYKDITALQKVFDVNLKPYYDPANINKNNYIGIIRLVNSSPTLPTTPPDKPTTPLGEFDAGVLAQNLVNSTQMGKLIPGVYSLIDQEDSKRVQIFGLYGGDTTAIIKQPLSMNGYTSSRGKEIFEAFFKGATFIYKNVPMKITSISKQGRMIGVIGKIEDGILVSFYYGIAVENDLWISPPPERISTPFDAATLTNDFIGRKPIDGKIFETIERLEDSKGRLLLSSSQETNKNISLKSPIILDKIESPFVRDIFGSLYKREKITFKGISLDVFKVSTNVEQNSILVYATDSEGTSRTFVYDFVKEAGEWE</sequence>
<evidence type="ECO:0008006" key="3">
    <source>
        <dbReference type="Google" id="ProtNLM"/>
    </source>
</evidence>
<keyword evidence="1" id="KW-0614">Plasmid</keyword>
<dbReference type="RefSeq" id="WP_338394843.1">
    <property type="nucleotide sequence ID" value="NZ_AP025315.1"/>
</dbReference>
<geneLocation type="plasmid" evidence="1 2">
    <name>pFA1</name>
</geneLocation>
<reference evidence="1 2" key="1">
    <citation type="submission" date="2021-12" db="EMBL/GenBank/DDBJ databases">
        <title>Genome sequencing of bacteria with rrn-lacking chromosome and rrn-plasmid.</title>
        <authorList>
            <person name="Anda M."/>
            <person name="Iwasaki W."/>
        </authorList>
    </citation>
    <scope>NUCLEOTIDE SEQUENCE [LARGE SCALE GENOMIC DNA]</scope>
    <source>
        <strain evidence="1 2">DSM 100852</strain>
        <plasmid evidence="1 2">pFA1</plasmid>
    </source>
</reference>
<name>A0AAU9CHT9_9BACT</name>
<dbReference type="EMBL" id="AP025315">
    <property type="protein sequence ID" value="BDD11729.1"/>
    <property type="molecule type" value="Genomic_DNA"/>
</dbReference>
<accession>A0AAU9CHT9</accession>
<gene>
    <name evidence="1" type="ORF">FUAX_41610</name>
</gene>